<gene>
    <name evidence="2" type="ORF">GK047_23290</name>
</gene>
<sequence length="159" mass="18003">MKHYEKQAWMEYVEERVVPDEMSKMELHLYQCDLCLSHYVTCMEQSASMLPLMETDTQVYVDSILNRTIGTKRAWFRSTMFHYGIAAAATLFLVVSGFFHSLSQEMGAIGASRGMNSTDITIAPTSLQEPPPLSDQLLNKTLTWLDTFQNGHDKGGSRP</sequence>
<reference evidence="2" key="1">
    <citation type="submission" date="2020-02" db="EMBL/GenBank/DDBJ databases">
        <authorList>
            <person name="Shen X.-R."/>
            <person name="Zhang Y.-X."/>
        </authorList>
    </citation>
    <scope>NUCLEOTIDE SEQUENCE</scope>
    <source>
        <strain evidence="2">SYP-B3998</strain>
    </source>
</reference>
<comment type="caution">
    <text evidence="2">The sequence shown here is derived from an EMBL/GenBank/DDBJ whole genome shotgun (WGS) entry which is preliminary data.</text>
</comment>
<dbReference type="EMBL" id="JAAIKC010000011">
    <property type="protein sequence ID" value="NEW08926.1"/>
    <property type="molecule type" value="Genomic_DNA"/>
</dbReference>
<evidence type="ECO:0008006" key="3">
    <source>
        <dbReference type="Google" id="ProtNLM"/>
    </source>
</evidence>
<accession>A0A6G4A356</accession>
<feature type="transmembrane region" description="Helical" evidence="1">
    <location>
        <begin position="80"/>
        <end position="99"/>
    </location>
</feature>
<evidence type="ECO:0000256" key="1">
    <source>
        <dbReference type="SAM" id="Phobius"/>
    </source>
</evidence>
<keyword evidence="1" id="KW-0472">Membrane</keyword>
<dbReference type="RefSeq" id="WP_163952254.1">
    <property type="nucleotide sequence ID" value="NZ_JAAIKC010000011.1"/>
</dbReference>
<organism evidence="2">
    <name type="scientific">Paenibacillus sp. SYP-B3998</name>
    <dbReference type="NCBI Taxonomy" id="2678564"/>
    <lineage>
        <taxon>Bacteria</taxon>
        <taxon>Bacillati</taxon>
        <taxon>Bacillota</taxon>
        <taxon>Bacilli</taxon>
        <taxon>Bacillales</taxon>
        <taxon>Paenibacillaceae</taxon>
        <taxon>Paenibacillus</taxon>
    </lineage>
</organism>
<dbReference type="AlphaFoldDB" id="A0A6G4A356"/>
<proteinExistence type="predicted"/>
<keyword evidence="1" id="KW-0812">Transmembrane</keyword>
<protein>
    <recommendedName>
        <fullName evidence="3">Zf-HC2 domain-containing protein</fullName>
    </recommendedName>
</protein>
<name>A0A6G4A356_9BACL</name>
<evidence type="ECO:0000313" key="2">
    <source>
        <dbReference type="EMBL" id="NEW08926.1"/>
    </source>
</evidence>
<keyword evidence="1" id="KW-1133">Transmembrane helix</keyword>